<gene>
    <name evidence="5" type="ORF">C2857_003552</name>
</gene>
<dbReference type="PANTHER" id="PTHR48112">
    <property type="entry name" value="HIGH MOBILITY GROUP PROTEIN DSP1"/>
    <property type="match status" value="1"/>
</dbReference>
<evidence type="ECO:0000256" key="1">
    <source>
        <dbReference type="ARBA" id="ARBA00023125"/>
    </source>
</evidence>
<feature type="DNA-binding region" description="HMG box" evidence="2">
    <location>
        <begin position="240"/>
        <end position="308"/>
    </location>
</feature>
<evidence type="ECO:0000313" key="6">
    <source>
        <dbReference type="Proteomes" id="UP000594364"/>
    </source>
</evidence>
<feature type="compositionally biased region" description="Basic residues" evidence="3">
    <location>
        <begin position="71"/>
        <end position="115"/>
    </location>
</feature>
<keyword evidence="2" id="KW-0539">Nucleus</keyword>
<dbReference type="AlphaFoldDB" id="A0A7S9PV70"/>
<dbReference type="CDD" id="cd00084">
    <property type="entry name" value="HMG-box_SF"/>
    <property type="match status" value="1"/>
</dbReference>
<sequence length="327" mass="36311">MLTAIGRVAARRAPVPKLTTRLLQGPANRPNALPFAAARPLVISTWMRSPEKGAPPTGSKAKKTTAATDKKKTKPATKKKAEKPATKKKAKKPATKKKKAKKAKKPAAKATKKPKKELTPEEKDKADLKELKKMALLKGPALLPDSGWSVYVADNVAAGQGKVTDQIKQVAEKYTRLSEPEKERLKAIAATNNTANKENRQKWIESFPPEAIYMANIARRRIARKLDKSRIYLIHDDRQPKRARTSFTLFIKSRFPQVNSGMASGTAQDAFRAMSEEWRSLSESDKQSFKDEAAKEAETSQVLLKDIKEKARAYCKAQKRSPSQVPS</sequence>
<dbReference type="Gene3D" id="1.10.30.10">
    <property type="entry name" value="High mobility group box domain"/>
    <property type="match status" value="2"/>
</dbReference>
<protein>
    <recommendedName>
        <fullName evidence="4">HMG box domain-containing protein</fullName>
    </recommendedName>
</protein>
<dbReference type="SMART" id="SM00398">
    <property type="entry name" value="HMG"/>
    <property type="match status" value="1"/>
</dbReference>
<dbReference type="InterPro" id="IPR036910">
    <property type="entry name" value="HMG_box_dom_sf"/>
</dbReference>
<name>A0A7S9PV70_EPIFF</name>
<evidence type="ECO:0000259" key="4">
    <source>
        <dbReference type="PROSITE" id="PS50118"/>
    </source>
</evidence>
<feature type="domain" description="HMG box" evidence="4">
    <location>
        <begin position="240"/>
        <end position="308"/>
    </location>
</feature>
<dbReference type="SUPFAM" id="SSF47095">
    <property type="entry name" value="HMG-box"/>
    <property type="match status" value="2"/>
</dbReference>
<evidence type="ECO:0000313" key="5">
    <source>
        <dbReference type="EMBL" id="QPH00206.1"/>
    </source>
</evidence>
<keyword evidence="1 2" id="KW-0238">DNA-binding</keyword>
<evidence type="ECO:0000256" key="3">
    <source>
        <dbReference type="SAM" id="MobiDB-lite"/>
    </source>
</evidence>
<evidence type="ECO:0000256" key="2">
    <source>
        <dbReference type="PROSITE-ProRule" id="PRU00267"/>
    </source>
</evidence>
<dbReference type="GO" id="GO:0005634">
    <property type="term" value="C:nucleus"/>
    <property type="evidence" value="ECO:0007669"/>
    <property type="project" value="UniProtKB-UniRule"/>
</dbReference>
<dbReference type="InterPro" id="IPR009071">
    <property type="entry name" value="HMG_box_dom"/>
</dbReference>
<proteinExistence type="predicted"/>
<dbReference type="PROSITE" id="PS50118">
    <property type="entry name" value="HMG_BOX_2"/>
    <property type="match status" value="1"/>
</dbReference>
<dbReference type="Proteomes" id="UP000594364">
    <property type="component" value="Chromosome 3"/>
</dbReference>
<feature type="region of interest" description="Disordered" evidence="3">
    <location>
        <begin position="46"/>
        <end position="125"/>
    </location>
</feature>
<dbReference type="Pfam" id="PF09011">
    <property type="entry name" value="HMG_box_2"/>
    <property type="match status" value="1"/>
</dbReference>
<dbReference type="InterPro" id="IPR050342">
    <property type="entry name" value="HMGB"/>
</dbReference>
<accession>A0A7S9PV70</accession>
<dbReference type="OrthoDB" id="1919336at2759"/>
<dbReference type="GO" id="GO:0003677">
    <property type="term" value="F:DNA binding"/>
    <property type="evidence" value="ECO:0007669"/>
    <property type="project" value="UniProtKB-UniRule"/>
</dbReference>
<dbReference type="EMBL" id="CP031387">
    <property type="protein sequence ID" value="QPH00206.1"/>
    <property type="molecule type" value="Genomic_DNA"/>
</dbReference>
<keyword evidence="6" id="KW-1185">Reference proteome</keyword>
<feature type="compositionally biased region" description="Basic and acidic residues" evidence="3">
    <location>
        <begin position="116"/>
        <end position="125"/>
    </location>
</feature>
<reference evidence="5 6" key="1">
    <citation type="journal article" date="2018" name="PLoS Genet.">
        <title>Repeat elements organise 3D genome structure and mediate transcription in the filamentous fungus Epichloe festucae.</title>
        <authorList>
            <person name="Winter D.J."/>
            <person name="Ganley A.R.D."/>
            <person name="Young C.A."/>
            <person name="Liachko I."/>
            <person name="Schardl C.L."/>
            <person name="Dupont P.Y."/>
            <person name="Berry D."/>
            <person name="Ram A."/>
            <person name="Scott B."/>
            <person name="Cox M.P."/>
        </authorList>
    </citation>
    <scope>NUCLEOTIDE SEQUENCE [LARGE SCALE GENOMIC DNA]</scope>
    <source>
        <strain evidence="5 6">Fl1</strain>
    </source>
</reference>
<organism evidence="5 6">
    <name type="scientific">Epichloe festucae (strain Fl1)</name>
    <dbReference type="NCBI Taxonomy" id="877507"/>
    <lineage>
        <taxon>Eukaryota</taxon>
        <taxon>Fungi</taxon>
        <taxon>Dikarya</taxon>
        <taxon>Ascomycota</taxon>
        <taxon>Pezizomycotina</taxon>
        <taxon>Sordariomycetes</taxon>
        <taxon>Hypocreomycetidae</taxon>
        <taxon>Hypocreales</taxon>
        <taxon>Clavicipitaceae</taxon>
        <taxon>Epichloe</taxon>
    </lineage>
</organism>